<keyword evidence="4" id="KW-0255">Endonuclease</keyword>
<dbReference type="InterPro" id="IPR041588">
    <property type="entry name" value="Integrase_H2C2"/>
</dbReference>
<dbReference type="GO" id="GO:0004523">
    <property type="term" value="F:RNA-DNA hybrid ribonuclease activity"/>
    <property type="evidence" value="ECO:0007669"/>
    <property type="project" value="InterPro"/>
</dbReference>
<dbReference type="AlphaFoldDB" id="A0A1Q3CU83"/>
<dbReference type="InParanoid" id="A0A1Q3CU83"/>
<dbReference type="Pfam" id="PF17917">
    <property type="entry name" value="RT_RNaseH"/>
    <property type="match status" value="1"/>
</dbReference>
<dbReference type="InterPro" id="IPR012337">
    <property type="entry name" value="RNaseH-like_sf"/>
</dbReference>
<evidence type="ECO:0000256" key="6">
    <source>
        <dbReference type="ARBA" id="ARBA00022918"/>
    </source>
</evidence>
<dbReference type="SUPFAM" id="SSF53098">
    <property type="entry name" value="Ribonuclease H-like"/>
    <property type="match status" value="2"/>
</dbReference>
<feature type="domain" description="Integrase catalytic" evidence="7">
    <location>
        <begin position="505"/>
        <end position="673"/>
    </location>
</feature>
<dbReference type="InterPro" id="IPR002156">
    <property type="entry name" value="RNaseH_domain"/>
</dbReference>
<dbReference type="CDD" id="cd09279">
    <property type="entry name" value="RNase_HI_like"/>
    <property type="match status" value="1"/>
</dbReference>
<accession>A0A1Q3CU83</accession>
<dbReference type="InterPro" id="IPR001584">
    <property type="entry name" value="Integrase_cat-core"/>
</dbReference>
<evidence type="ECO:0000256" key="5">
    <source>
        <dbReference type="ARBA" id="ARBA00022801"/>
    </source>
</evidence>
<proteinExistence type="predicted"/>
<name>A0A1Q3CU83_CEPFO</name>
<evidence type="ECO:0000313" key="9">
    <source>
        <dbReference type="Proteomes" id="UP000187406"/>
    </source>
</evidence>
<protein>
    <submittedName>
        <fullName evidence="8">Rve domain-containing protein/RVT_3 domain-containing protein</fullName>
    </submittedName>
</protein>
<keyword evidence="9" id="KW-1185">Reference proteome</keyword>
<dbReference type="Gene3D" id="1.10.340.70">
    <property type="match status" value="1"/>
</dbReference>
<organism evidence="8 9">
    <name type="scientific">Cephalotus follicularis</name>
    <name type="common">Albany pitcher plant</name>
    <dbReference type="NCBI Taxonomy" id="3775"/>
    <lineage>
        <taxon>Eukaryota</taxon>
        <taxon>Viridiplantae</taxon>
        <taxon>Streptophyta</taxon>
        <taxon>Embryophyta</taxon>
        <taxon>Tracheophyta</taxon>
        <taxon>Spermatophyta</taxon>
        <taxon>Magnoliopsida</taxon>
        <taxon>eudicotyledons</taxon>
        <taxon>Gunneridae</taxon>
        <taxon>Pentapetalae</taxon>
        <taxon>rosids</taxon>
        <taxon>fabids</taxon>
        <taxon>Oxalidales</taxon>
        <taxon>Cephalotaceae</taxon>
        <taxon>Cephalotus</taxon>
    </lineage>
</organism>
<keyword evidence="2" id="KW-0548">Nucleotidyltransferase</keyword>
<dbReference type="GO" id="GO:0015074">
    <property type="term" value="P:DNA integration"/>
    <property type="evidence" value="ECO:0007669"/>
    <property type="project" value="InterPro"/>
</dbReference>
<evidence type="ECO:0000313" key="8">
    <source>
        <dbReference type="EMBL" id="GAV83722.1"/>
    </source>
</evidence>
<dbReference type="OrthoDB" id="101614at2759"/>
<evidence type="ECO:0000259" key="7">
    <source>
        <dbReference type="PROSITE" id="PS50994"/>
    </source>
</evidence>
<evidence type="ECO:0000256" key="3">
    <source>
        <dbReference type="ARBA" id="ARBA00022722"/>
    </source>
</evidence>
<evidence type="ECO:0000256" key="2">
    <source>
        <dbReference type="ARBA" id="ARBA00022695"/>
    </source>
</evidence>
<dbReference type="PROSITE" id="PS50994">
    <property type="entry name" value="INTEGRASE"/>
    <property type="match status" value="1"/>
</dbReference>
<comment type="caution">
    <text evidence="8">The sequence shown here is derived from an EMBL/GenBank/DDBJ whole genome shotgun (WGS) entry which is preliminary data.</text>
</comment>
<keyword evidence="1" id="KW-0808">Transferase</keyword>
<dbReference type="SUPFAM" id="SSF56672">
    <property type="entry name" value="DNA/RNA polymerases"/>
    <property type="match status" value="1"/>
</dbReference>
<dbReference type="InterPro" id="IPR043128">
    <property type="entry name" value="Rev_trsase/Diguanyl_cyclase"/>
</dbReference>
<dbReference type="PANTHER" id="PTHR48475:SF2">
    <property type="entry name" value="RIBONUCLEASE H"/>
    <property type="match status" value="1"/>
</dbReference>
<dbReference type="Pfam" id="PF13456">
    <property type="entry name" value="RVT_3"/>
    <property type="match status" value="1"/>
</dbReference>
<sequence>MVSDRGIEANPEKTSAVQNLRPPQTIRDVQRLSGRIAALSRFVSKSAEKCLPFFRVLRDPKRFSWSDEYQAAFERLKEYLDSPPLISKPKDGESLYLYLADVPGEVSAILVREEEQVQRPVYYVSKALNDAEGRYPEVEKFDYALIIADQKLRLYFQAHDIKVLTDQPLKQVLAKPNTSGRLIKWSVELGEYDVKFEARPAIKSQVLADFVGDNTPTECVEEDPSESERESWKLSVDGSSCITGSGAGVHLVSPSGWTLEYALRFGFKTKNNEAEWEALIARLTIAKHLEVRRIEASSDSQLVVGLASGEYEPREDSMVKYLSHFQSLKPTFKVLIVTKIPRAENARADQLSKLATTGELERNQTVMMHYLDMPTISEVDVMDIDVPQEPNWMTPFICWLRDGILPEDPAEKRKLVYRANRIQLRDGILYKRSFSFPWLRCQAPLEADYALREVHEGVCGNHTGGRTLSHKLVRQGYYWPTLHQDAVDLVRKCDKCQRNANISRRPSQPMTSITVPWPFAQWGMDFVGPLPMATGQRKFLLVAVDYFTKWVKAEPLATITEKNTESFVWKSIICRFGVPRIIVSDNGKQFDCQAFRDFCQEWRIEHRLASVAYPQSNGQAEVINREIISGLKKRLEDSKGRWTEELPNVLWAYRTTPRTTTGESPFSLCFGAEAMIPVEIGVQSPRVVHFPEQNNKEWLRCLLDLVGELRDKAAIKVVAYQQRVSRYYNKRVSHRPLRQGDLVLRNSAISDPTGTRGKLAPTWEGPYKITRVLRPGTFKLETLGGREITRAWNDEHLRKYYQ</sequence>
<evidence type="ECO:0000256" key="1">
    <source>
        <dbReference type="ARBA" id="ARBA00022679"/>
    </source>
</evidence>
<dbReference type="EMBL" id="BDDD01002984">
    <property type="protein sequence ID" value="GAV83722.1"/>
    <property type="molecule type" value="Genomic_DNA"/>
</dbReference>
<keyword evidence="5" id="KW-0378">Hydrolase</keyword>
<keyword evidence="6" id="KW-0695">RNA-directed DNA polymerase</keyword>
<reference evidence="9" key="1">
    <citation type="submission" date="2016-04" db="EMBL/GenBank/DDBJ databases">
        <title>Cephalotus genome sequencing.</title>
        <authorList>
            <person name="Fukushima K."/>
            <person name="Hasebe M."/>
            <person name="Fang X."/>
        </authorList>
    </citation>
    <scope>NUCLEOTIDE SEQUENCE [LARGE SCALE GENOMIC DNA]</scope>
    <source>
        <strain evidence="9">cv. St1</strain>
    </source>
</reference>
<dbReference type="Gene3D" id="3.30.420.10">
    <property type="entry name" value="Ribonuclease H-like superfamily/Ribonuclease H"/>
    <property type="match status" value="2"/>
</dbReference>
<dbReference type="Proteomes" id="UP000187406">
    <property type="component" value="Unassembled WGS sequence"/>
</dbReference>
<dbReference type="Gene3D" id="3.30.70.270">
    <property type="match status" value="1"/>
</dbReference>
<dbReference type="PANTHER" id="PTHR48475">
    <property type="entry name" value="RIBONUCLEASE H"/>
    <property type="match status" value="1"/>
</dbReference>
<dbReference type="Pfam" id="PF00665">
    <property type="entry name" value="rve"/>
    <property type="match status" value="1"/>
</dbReference>
<dbReference type="Pfam" id="PF17921">
    <property type="entry name" value="Integrase_H2C2"/>
    <property type="match status" value="1"/>
</dbReference>
<evidence type="ECO:0000256" key="4">
    <source>
        <dbReference type="ARBA" id="ARBA00022759"/>
    </source>
</evidence>
<dbReference type="GO" id="GO:0003964">
    <property type="term" value="F:RNA-directed DNA polymerase activity"/>
    <property type="evidence" value="ECO:0007669"/>
    <property type="project" value="UniProtKB-KW"/>
</dbReference>
<dbReference type="GO" id="GO:0003676">
    <property type="term" value="F:nucleic acid binding"/>
    <property type="evidence" value="ECO:0007669"/>
    <property type="project" value="InterPro"/>
</dbReference>
<gene>
    <name evidence="8" type="ORF">CFOL_v3_27168</name>
</gene>
<dbReference type="InterPro" id="IPR043502">
    <property type="entry name" value="DNA/RNA_pol_sf"/>
</dbReference>
<keyword evidence="3" id="KW-0540">Nuclease</keyword>
<dbReference type="InterPro" id="IPR041373">
    <property type="entry name" value="RT_RNaseH"/>
</dbReference>
<dbReference type="InterPro" id="IPR036397">
    <property type="entry name" value="RNaseH_sf"/>
</dbReference>